<dbReference type="Proteomes" id="UP000252107">
    <property type="component" value="Unassembled WGS sequence"/>
</dbReference>
<dbReference type="AlphaFoldDB" id="A0A367QZA4"/>
<comment type="caution">
    <text evidence="1">The sequence shown here is derived from an EMBL/GenBank/DDBJ whole genome shotgun (WGS) entry which is preliminary data.</text>
</comment>
<accession>A0A367QZA4</accession>
<protein>
    <submittedName>
        <fullName evidence="1">Uncharacterized protein</fullName>
    </submittedName>
</protein>
<reference evidence="1" key="1">
    <citation type="submission" date="2016-04" db="EMBL/GenBank/DDBJ databases">
        <authorList>
            <person name="Tabuchi Yagui T.R."/>
        </authorList>
    </citation>
    <scope>NUCLEOTIDE SEQUENCE [LARGE SCALE GENOMIC DNA]</scope>
    <source>
        <strain evidence="1">NIES-26</strain>
    </source>
</reference>
<keyword evidence="2" id="KW-1185">Reference proteome</keyword>
<sequence length="161" mass="18633">MTNPHCLQDVTTYRDEPLQELAWAMKASEGNFSILLAHCNDIIQQDCIRERLREICELSIHEIFLDKSDTKLYTPIKVELANKQPSALMIFGLESVIEIEQMLITTNLVRNDFKNFSLPIVLWVNDEVIVKLQRIAPDFYSWTTTTQFAVMLNISLTVQEL</sequence>
<proteinExistence type="predicted"/>
<gene>
    <name evidence="1" type="ORF">A6770_23135</name>
</gene>
<dbReference type="EMBL" id="LXQD01000296">
    <property type="protein sequence ID" value="RCJ28644.1"/>
    <property type="molecule type" value="Genomic_DNA"/>
</dbReference>
<evidence type="ECO:0000313" key="1">
    <source>
        <dbReference type="EMBL" id="RCJ28644.1"/>
    </source>
</evidence>
<name>A0A367QZA4_9NOSO</name>
<organism evidence="1 2">
    <name type="scientific">Nostoc minutum NIES-26</name>
    <dbReference type="NCBI Taxonomy" id="1844469"/>
    <lineage>
        <taxon>Bacteria</taxon>
        <taxon>Bacillati</taxon>
        <taxon>Cyanobacteriota</taxon>
        <taxon>Cyanophyceae</taxon>
        <taxon>Nostocales</taxon>
        <taxon>Nostocaceae</taxon>
        <taxon>Nostoc</taxon>
    </lineage>
</organism>
<evidence type="ECO:0000313" key="2">
    <source>
        <dbReference type="Proteomes" id="UP000252107"/>
    </source>
</evidence>